<name>A0A6J1L3V3_CUCMA</name>
<evidence type="ECO:0000256" key="1">
    <source>
        <dbReference type="SAM" id="Coils"/>
    </source>
</evidence>
<gene>
    <name evidence="5" type="primary">LOC111500273</name>
</gene>
<feature type="coiled-coil region" evidence="1">
    <location>
        <begin position="416"/>
        <end position="480"/>
    </location>
</feature>
<keyword evidence="3" id="KW-1133">Transmembrane helix</keyword>
<evidence type="ECO:0000313" key="5">
    <source>
        <dbReference type="RefSeq" id="XP_023007755.1"/>
    </source>
</evidence>
<sequence>MDFESESSALESVEDNEGNHDTIPFDDINRTRTNGSCANDADPMVSISPPSKGNDLSGKAMNSQSPPPNISSPVAKGYGLKKWKRIPRDFVKDMNSSEDTSKILNRALSTSGNPLKPQHSPTGNKQNNEGLTPLRNIGNVDSQFHGSSSNSRFAAGSAFNHGTDSENSEDRSSKSSTAASAPKARYDLNTVLGHVREKNRIKNVSGKNPGGSGQKGNQGKGRAEESKKARGERIKVEKENSQSSIESDSRSSCFVFRQGMIATASNGNQNERSVTDDGDNSDGAYAGDQQFSEEVETAYRKDDEVEAEDNLAADLSWEVKDEKDRNHWSPLNKDPMEESILSLQSAQYALEKEIKKLGEIGRDEIPSSSIIDNTEPSSFGYDNLEAHKSSSSFQMGSGKAVSSSFEATVLGLTGKVKFLENKLEETMAILKSKESRVAELESSISTRKSPKEEGVREEKVKEIEKEFERFFKQRLEAEIEYLAIVRAIENLQCETLVDAKKKLADEQAETMNIFREAKSKASALTKRAEGLEKCCGDILDTKEVSTTQGDVFKVSSCAFLQLILLSLVLWVFVLQMSSPAGVVVPT</sequence>
<feature type="compositionally biased region" description="Polar residues" evidence="2">
    <location>
        <begin position="263"/>
        <end position="272"/>
    </location>
</feature>
<feature type="compositionally biased region" description="Low complexity" evidence="2">
    <location>
        <begin position="174"/>
        <end position="183"/>
    </location>
</feature>
<feature type="compositionally biased region" description="Basic and acidic residues" evidence="2">
    <location>
        <begin position="221"/>
        <end position="240"/>
    </location>
</feature>
<dbReference type="RefSeq" id="XP_023007755.1">
    <property type="nucleotide sequence ID" value="XM_023151987.1"/>
</dbReference>
<accession>A0A6J1L3V3</accession>
<feature type="compositionally biased region" description="Gly residues" evidence="2">
    <location>
        <begin position="208"/>
        <end position="219"/>
    </location>
</feature>
<keyword evidence="4" id="KW-1185">Reference proteome</keyword>
<dbReference type="GeneID" id="111500273"/>
<evidence type="ECO:0000256" key="2">
    <source>
        <dbReference type="SAM" id="MobiDB-lite"/>
    </source>
</evidence>
<keyword evidence="1" id="KW-0175">Coiled coil</keyword>
<feature type="compositionally biased region" description="Polar residues" evidence="2">
    <location>
        <begin position="107"/>
        <end position="130"/>
    </location>
</feature>
<dbReference type="InterPro" id="IPR044696">
    <property type="entry name" value="WIP1/2/3"/>
</dbReference>
<dbReference type="PANTHER" id="PTHR34562">
    <property type="entry name" value="WPP DOMAIN-INTERACTING PROTEIN 2"/>
    <property type="match status" value="1"/>
</dbReference>
<dbReference type="KEGG" id="cmax:111500273"/>
<feature type="transmembrane region" description="Helical" evidence="3">
    <location>
        <begin position="558"/>
        <end position="584"/>
    </location>
</feature>
<protein>
    <submittedName>
        <fullName evidence="5">WPP domain-interacting protein 2-like</fullName>
    </submittedName>
</protein>
<evidence type="ECO:0000256" key="3">
    <source>
        <dbReference type="SAM" id="Phobius"/>
    </source>
</evidence>
<reference evidence="5" key="1">
    <citation type="submission" date="2025-08" db="UniProtKB">
        <authorList>
            <consortium name="RefSeq"/>
        </authorList>
    </citation>
    <scope>IDENTIFICATION</scope>
    <source>
        <tissue evidence="5">Young leaves</tissue>
    </source>
</reference>
<evidence type="ECO:0000313" key="4">
    <source>
        <dbReference type="Proteomes" id="UP000504608"/>
    </source>
</evidence>
<dbReference type="PANTHER" id="PTHR34562:SF8">
    <property type="entry name" value="WPP DOMAIN-INTERACTING PROTEIN 1"/>
    <property type="match status" value="1"/>
</dbReference>
<feature type="compositionally biased region" description="Low complexity" evidence="2">
    <location>
        <begin position="241"/>
        <end position="252"/>
    </location>
</feature>
<keyword evidence="3" id="KW-0472">Membrane</keyword>
<feature type="region of interest" description="Disordered" evidence="2">
    <location>
        <begin position="91"/>
        <end position="333"/>
    </location>
</feature>
<organism evidence="4 5">
    <name type="scientific">Cucurbita maxima</name>
    <name type="common">Pumpkin</name>
    <name type="synonym">Winter squash</name>
    <dbReference type="NCBI Taxonomy" id="3661"/>
    <lineage>
        <taxon>Eukaryota</taxon>
        <taxon>Viridiplantae</taxon>
        <taxon>Streptophyta</taxon>
        <taxon>Embryophyta</taxon>
        <taxon>Tracheophyta</taxon>
        <taxon>Spermatophyta</taxon>
        <taxon>Magnoliopsida</taxon>
        <taxon>eudicotyledons</taxon>
        <taxon>Gunneridae</taxon>
        <taxon>Pentapetalae</taxon>
        <taxon>rosids</taxon>
        <taxon>fabids</taxon>
        <taxon>Cucurbitales</taxon>
        <taxon>Cucurbitaceae</taxon>
        <taxon>Cucurbiteae</taxon>
        <taxon>Cucurbita</taxon>
    </lineage>
</organism>
<feature type="region of interest" description="Disordered" evidence="2">
    <location>
        <begin position="1"/>
        <end position="76"/>
    </location>
</feature>
<dbReference type="Proteomes" id="UP000504608">
    <property type="component" value="Unplaced"/>
</dbReference>
<feature type="compositionally biased region" description="Polar residues" evidence="2">
    <location>
        <begin position="139"/>
        <end position="152"/>
    </location>
</feature>
<feature type="compositionally biased region" description="Basic and acidic residues" evidence="2">
    <location>
        <begin position="317"/>
        <end position="327"/>
    </location>
</feature>
<keyword evidence="3" id="KW-0812">Transmembrane</keyword>
<proteinExistence type="predicted"/>
<dbReference type="OrthoDB" id="680851at2759"/>
<feature type="compositionally biased region" description="Polar residues" evidence="2">
    <location>
        <begin position="1"/>
        <end position="10"/>
    </location>
</feature>
<dbReference type="AlphaFoldDB" id="A0A6J1L3V3"/>